<evidence type="ECO:0000256" key="2">
    <source>
        <dbReference type="ARBA" id="ARBA00022801"/>
    </source>
</evidence>
<evidence type="ECO:0000259" key="7">
    <source>
        <dbReference type="Pfam" id="PF00933"/>
    </source>
</evidence>
<feature type="domain" description="Glycoside hydrolase family 3 C-terminal" evidence="8">
    <location>
        <begin position="502"/>
        <end position="719"/>
    </location>
</feature>
<dbReference type="Pfam" id="PF18559">
    <property type="entry name" value="Exop_C"/>
    <property type="match status" value="1"/>
</dbReference>
<dbReference type="EMBL" id="LAQT01000001">
    <property type="protein sequence ID" value="KPC55310.1"/>
    <property type="molecule type" value="Genomic_DNA"/>
</dbReference>
<keyword evidence="6" id="KW-0732">Signal</keyword>
<dbReference type="PATRIC" id="fig|857265.3.peg.333"/>
<dbReference type="SUPFAM" id="SSF49785">
    <property type="entry name" value="Galactose-binding domain-like"/>
    <property type="match status" value="1"/>
</dbReference>
<feature type="signal peptide" evidence="6">
    <location>
        <begin position="1"/>
        <end position="33"/>
    </location>
</feature>
<dbReference type="InterPro" id="IPR017853">
    <property type="entry name" value="GH"/>
</dbReference>
<dbReference type="EC" id="3.2.1.21" evidence="10"/>
<comment type="caution">
    <text evidence="10">The sequence shown here is derived from an EMBL/GenBank/DDBJ whole genome shotgun (WGS) entry which is preliminary data.</text>
</comment>
<dbReference type="Pfam" id="PF00933">
    <property type="entry name" value="Glyco_hydro_3"/>
    <property type="match status" value="1"/>
</dbReference>
<keyword evidence="11" id="KW-1185">Reference proteome</keyword>
<dbReference type="SUPFAM" id="SSF52279">
    <property type="entry name" value="Beta-D-glucan exohydrolase, C-terminal domain"/>
    <property type="match status" value="1"/>
</dbReference>
<feature type="region of interest" description="Disordered" evidence="5">
    <location>
        <begin position="40"/>
        <end position="98"/>
    </location>
</feature>
<evidence type="ECO:0000256" key="3">
    <source>
        <dbReference type="ARBA" id="ARBA00023295"/>
    </source>
</evidence>
<keyword evidence="2 4" id="KW-0378">Hydrolase</keyword>
<dbReference type="PANTHER" id="PTHR30620:SF77">
    <property type="entry name" value="LYSOSOMAL BETA GLUCOSIDASE-LIKE"/>
    <property type="match status" value="1"/>
</dbReference>
<dbReference type="GO" id="GO:0008422">
    <property type="term" value="F:beta-glucosidase activity"/>
    <property type="evidence" value="ECO:0007669"/>
    <property type="project" value="UniProtKB-EC"/>
</dbReference>
<feature type="chain" id="PRO_5005849830" evidence="6">
    <location>
        <begin position="34"/>
        <end position="934"/>
    </location>
</feature>
<dbReference type="STRING" id="857265.WG78_01595"/>
<dbReference type="RefSeq" id="WP_169788451.1">
    <property type="nucleotide sequence ID" value="NZ_LAQT01000001.1"/>
</dbReference>
<keyword evidence="3 4" id="KW-0326">Glycosidase</keyword>
<proteinExistence type="inferred from homology"/>
<dbReference type="InterPro" id="IPR041443">
    <property type="entry name" value="Exop_C"/>
</dbReference>
<name>A0A0N0GQY6_9NEIS</name>
<protein>
    <submittedName>
        <fullName evidence="10">Periplasmic beta-glucosidase</fullName>
        <ecNumber evidence="10">3.2.1.21</ecNumber>
    </submittedName>
</protein>
<evidence type="ECO:0000313" key="11">
    <source>
        <dbReference type="Proteomes" id="UP000037939"/>
    </source>
</evidence>
<feature type="domain" description="Glycoside hydrolase family 3 N-terminal" evidence="7">
    <location>
        <begin position="125"/>
        <end position="464"/>
    </location>
</feature>
<dbReference type="PROSITE" id="PS00775">
    <property type="entry name" value="GLYCOSYL_HYDROL_F3"/>
    <property type="match status" value="1"/>
</dbReference>
<dbReference type="Gene3D" id="2.60.120.430">
    <property type="entry name" value="Galactose-binding lectin"/>
    <property type="match status" value="1"/>
</dbReference>
<sequence>MKRATNPMHPFASKWHPNLVRSGLAVAMTVALAACGGGEDGSSLSANQMAAAPTPTPNPGNPTPTPNPTNPTPTPTPVTPTPTPAPGNNGAPPLTQLNDWPKISYPRANDALVEQRVNALLGQLTLAEKVGQMTQVEIASVTPAEITQYHIGSVLNGGGSWPGGKQAASVQDWLTLADNLWAASTSSANAHPIPLIWGTDAVHGHNNVRGATLFPQNIGLGATRDPALLRQIGAAVAQEVTHTGIDWAFGPTVAVVRDDRWGRTYEGYAEYPEVTEAYAREIVEGMQGNLGLDGSNEKVVATVKHFLGDGGTTLGTDQGVTVTDEYTLRNIHGRGYVGALEGGVQTVMASFSSWQNSADPNAKAIKMHGNKYLLTDILKTKMGFDGFVVSDWNGIGQITTANSDSPTNCSNGDCPWAINAGVDMIMVPARDDWKAFISNTIAEVQNGTIPQARIDDAVRRILRVKVRLGLFEKPRPSARTKSHAIGTAANRAIARQAVRESLVLLKNNDQTLPLSRNAKILVAGKSADSVSNQSGGWTISWQGTGVTSADFPGATSFWSAVKSIAPNATLDTSATGDKANSTYDVAIAVIGETPYAEGQGDIGKTKTLELARLHPEDIALIESLKAKGVKKIVTVLYSGRPLFTSREINRSDAFVAAWLPGSEGGGITDVLFRKADGTTNFNFHGKLSYSWPKSACQTPLNIGDADYSPLYAYGYGLTYAFTPNQPQYDETSQAYGCGQSGGGGPSATDPLEVYFHGNQAPWTMYLGAPSNWGGVTVAQATANATATPGGELKATPVDDQGGIQWGAMKLTWNGTGQAYMQATGTDLTPYLATGALVFDAKISHAPTDDVIARVDCGYPCMGQISIKSAIVAQPLNTWKTLAIPLACFAAAGTDFTQVNTPFLLYTGGQFEISVGNIRWEPNNAGNITCAGTAK</sequence>
<dbReference type="PROSITE" id="PS51257">
    <property type="entry name" value="PROKAR_LIPOPROTEIN"/>
    <property type="match status" value="1"/>
</dbReference>
<dbReference type="InterPro" id="IPR001764">
    <property type="entry name" value="Glyco_hydro_3_N"/>
</dbReference>
<dbReference type="InterPro" id="IPR002772">
    <property type="entry name" value="Glyco_hydro_3_C"/>
</dbReference>
<evidence type="ECO:0000259" key="8">
    <source>
        <dbReference type="Pfam" id="PF01915"/>
    </source>
</evidence>
<accession>A0A0N0GQY6</accession>
<comment type="similarity">
    <text evidence="1 4">Belongs to the glycosyl hydrolase 3 family.</text>
</comment>
<dbReference type="InterPro" id="IPR051915">
    <property type="entry name" value="Cellulose_Degrad_GH3"/>
</dbReference>
<dbReference type="InterPro" id="IPR008979">
    <property type="entry name" value="Galactose-bd-like_sf"/>
</dbReference>
<dbReference type="PRINTS" id="PR00133">
    <property type="entry name" value="GLHYDRLASE3"/>
</dbReference>
<dbReference type="SUPFAM" id="SSF51445">
    <property type="entry name" value="(Trans)glycosidases"/>
    <property type="match status" value="1"/>
</dbReference>
<dbReference type="Proteomes" id="UP000037939">
    <property type="component" value="Unassembled WGS sequence"/>
</dbReference>
<reference evidence="10 11" key="1">
    <citation type="submission" date="2015-07" db="EMBL/GenBank/DDBJ databases">
        <title>Draft genome sequence of the Amantichitinum ursilacus IGB-41, a new chitin-degrading bacterium.</title>
        <authorList>
            <person name="Kirstahler P."/>
            <person name="Guenther M."/>
            <person name="Grumaz C."/>
            <person name="Rupp S."/>
            <person name="Zibek S."/>
            <person name="Sohn K."/>
        </authorList>
    </citation>
    <scope>NUCLEOTIDE SEQUENCE [LARGE SCALE GENOMIC DNA]</scope>
    <source>
        <strain evidence="10 11">IGB-41</strain>
    </source>
</reference>
<feature type="compositionally biased region" description="Pro residues" evidence="5">
    <location>
        <begin position="54"/>
        <end position="85"/>
    </location>
</feature>
<gene>
    <name evidence="10" type="primary">bglX_1</name>
    <name evidence="10" type="ORF">WG78_01595</name>
</gene>
<evidence type="ECO:0000256" key="4">
    <source>
        <dbReference type="RuleBase" id="RU361161"/>
    </source>
</evidence>
<dbReference type="Gene3D" id="3.40.50.1700">
    <property type="entry name" value="Glycoside hydrolase family 3 C-terminal domain"/>
    <property type="match status" value="1"/>
</dbReference>
<dbReference type="Gene3D" id="3.20.20.300">
    <property type="entry name" value="Glycoside hydrolase, family 3, N-terminal domain"/>
    <property type="match status" value="1"/>
</dbReference>
<dbReference type="InterPro" id="IPR036962">
    <property type="entry name" value="Glyco_hydro_3_N_sf"/>
</dbReference>
<dbReference type="InterPro" id="IPR036881">
    <property type="entry name" value="Glyco_hydro_3_C_sf"/>
</dbReference>
<dbReference type="PANTHER" id="PTHR30620">
    <property type="entry name" value="PERIPLASMIC BETA-GLUCOSIDASE-RELATED"/>
    <property type="match status" value="1"/>
</dbReference>
<dbReference type="InterPro" id="IPR019800">
    <property type="entry name" value="Glyco_hydro_3_AS"/>
</dbReference>
<organism evidence="10 11">
    <name type="scientific">Amantichitinum ursilacus</name>
    <dbReference type="NCBI Taxonomy" id="857265"/>
    <lineage>
        <taxon>Bacteria</taxon>
        <taxon>Pseudomonadati</taxon>
        <taxon>Pseudomonadota</taxon>
        <taxon>Betaproteobacteria</taxon>
        <taxon>Neisseriales</taxon>
        <taxon>Chitinibacteraceae</taxon>
        <taxon>Amantichitinum</taxon>
    </lineage>
</organism>
<evidence type="ECO:0000256" key="5">
    <source>
        <dbReference type="SAM" id="MobiDB-lite"/>
    </source>
</evidence>
<evidence type="ECO:0000256" key="1">
    <source>
        <dbReference type="ARBA" id="ARBA00005336"/>
    </source>
</evidence>
<evidence type="ECO:0000313" key="10">
    <source>
        <dbReference type="EMBL" id="KPC55310.1"/>
    </source>
</evidence>
<evidence type="ECO:0000259" key="9">
    <source>
        <dbReference type="Pfam" id="PF18559"/>
    </source>
</evidence>
<dbReference type="Pfam" id="PF01915">
    <property type="entry name" value="Glyco_hydro_3_C"/>
    <property type="match status" value="1"/>
</dbReference>
<evidence type="ECO:0000256" key="6">
    <source>
        <dbReference type="SAM" id="SignalP"/>
    </source>
</evidence>
<feature type="domain" description="ExoP galactose-binding-like" evidence="9">
    <location>
        <begin position="760"/>
        <end position="919"/>
    </location>
</feature>
<dbReference type="GO" id="GO:0009251">
    <property type="term" value="P:glucan catabolic process"/>
    <property type="evidence" value="ECO:0007669"/>
    <property type="project" value="TreeGrafter"/>
</dbReference>
<dbReference type="AlphaFoldDB" id="A0A0N0GQY6"/>